<name>A0A917ZPB5_9ACTN</name>
<reference evidence="2" key="1">
    <citation type="journal article" date="2014" name="Int. J. Syst. Evol. Microbiol.">
        <title>Complete genome sequence of Corynebacterium casei LMG S-19264T (=DSM 44701T), isolated from a smear-ripened cheese.</title>
        <authorList>
            <consortium name="US DOE Joint Genome Institute (JGI-PGF)"/>
            <person name="Walter F."/>
            <person name="Albersmeier A."/>
            <person name="Kalinowski J."/>
            <person name="Ruckert C."/>
        </authorList>
    </citation>
    <scope>NUCLEOTIDE SEQUENCE</scope>
    <source>
        <strain evidence="2">CGMCC 4.7201</strain>
    </source>
</reference>
<reference evidence="2" key="2">
    <citation type="submission" date="2020-09" db="EMBL/GenBank/DDBJ databases">
        <authorList>
            <person name="Sun Q."/>
            <person name="Zhou Y."/>
        </authorList>
    </citation>
    <scope>NUCLEOTIDE SEQUENCE</scope>
    <source>
        <strain evidence="2">CGMCC 4.7201</strain>
    </source>
</reference>
<dbReference type="EMBL" id="BMMS01000010">
    <property type="protein sequence ID" value="GGO87817.1"/>
    <property type="molecule type" value="Genomic_DNA"/>
</dbReference>
<feature type="region of interest" description="Disordered" evidence="1">
    <location>
        <begin position="1"/>
        <end position="67"/>
    </location>
</feature>
<comment type="caution">
    <text evidence="2">The sequence shown here is derived from an EMBL/GenBank/DDBJ whole genome shotgun (WGS) entry which is preliminary data.</text>
</comment>
<feature type="compositionally biased region" description="Low complexity" evidence="1">
    <location>
        <begin position="20"/>
        <end position="40"/>
    </location>
</feature>
<accession>A0A917ZPB5</accession>
<protein>
    <submittedName>
        <fullName evidence="2">Uncharacterized protein</fullName>
    </submittedName>
</protein>
<dbReference type="AlphaFoldDB" id="A0A917ZPB5"/>
<gene>
    <name evidence="2" type="ORF">GCM10012280_27160</name>
</gene>
<evidence type="ECO:0000256" key="1">
    <source>
        <dbReference type="SAM" id="MobiDB-lite"/>
    </source>
</evidence>
<keyword evidence="3" id="KW-1185">Reference proteome</keyword>
<dbReference type="Proteomes" id="UP000641932">
    <property type="component" value="Unassembled WGS sequence"/>
</dbReference>
<evidence type="ECO:0000313" key="2">
    <source>
        <dbReference type="EMBL" id="GGO87817.1"/>
    </source>
</evidence>
<sequence length="67" mass="6918">MRKVWYPPVPDTNGTEDTQARPAGAEAPSAKAVEAAQGAAARHRARTTAADERPGAEAAMGWVGTGE</sequence>
<proteinExistence type="predicted"/>
<organism evidence="2 3">
    <name type="scientific">Wenjunlia tyrosinilytica</name>
    <dbReference type="NCBI Taxonomy" id="1544741"/>
    <lineage>
        <taxon>Bacteria</taxon>
        <taxon>Bacillati</taxon>
        <taxon>Actinomycetota</taxon>
        <taxon>Actinomycetes</taxon>
        <taxon>Kitasatosporales</taxon>
        <taxon>Streptomycetaceae</taxon>
        <taxon>Wenjunlia</taxon>
    </lineage>
</organism>
<evidence type="ECO:0000313" key="3">
    <source>
        <dbReference type="Proteomes" id="UP000641932"/>
    </source>
</evidence>